<keyword evidence="2" id="KW-1185">Reference proteome</keyword>
<organism evidence="1 2">
    <name type="scientific">Periplaneta americana</name>
    <name type="common">American cockroach</name>
    <name type="synonym">Blatta americana</name>
    <dbReference type="NCBI Taxonomy" id="6978"/>
    <lineage>
        <taxon>Eukaryota</taxon>
        <taxon>Metazoa</taxon>
        <taxon>Ecdysozoa</taxon>
        <taxon>Arthropoda</taxon>
        <taxon>Hexapoda</taxon>
        <taxon>Insecta</taxon>
        <taxon>Pterygota</taxon>
        <taxon>Neoptera</taxon>
        <taxon>Polyneoptera</taxon>
        <taxon>Dictyoptera</taxon>
        <taxon>Blattodea</taxon>
        <taxon>Blattoidea</taxon>
        <taxon>Blattidae</taxon>
        <taxon>Blattinae</taxon>
        <taxon>Periplaneta</taxon>
    </lineage>
</organism>
<accession>A0ABQ8TE00</accession>
<dbReference type="Proteomes" id="UP001148838">
    <property type="component" value="Unassembled WGS sequence"/>
</dbReference>
<dbReference type="EMBL" id="JAJSOF020000011">
    <property type="protein sequence ID" value="KAJ4444168.1"/>
    <property type="molecule type" value="Genomic_DNA"/>
</dbReference>
<name>A0ABQ8TE00_PERAM</name>
<comment type="caution">
    <text evidence="1">The sequence shown here is derived from an EMBL/GenBank/DDBJ whole genome shotgun (WGS) entry which is preliminary data.</text>
</comment>
<reference evidence="1 2" key="1">
    <citation type="journal article" date="2022" name="Allergy">
        <title>Genome assembly and annotation of Periplaneta americana reveal a comprehensive cockroach allergen profile.</title>
        <authorList>
            <person name="Wang L."/>
            <person name="Xiong Q."/>
            <person name="Saelim N."/>
            <person name="Wang L."/>
            <person name="Nong W."/>
            <person name="Wan A.T."/>
            <person name="Shi M."/>
            <person name="Liu X."/>
            <person name="Cao Q."/>
            <person name="Hui J.H.L."/>
            <person name="Sookrung N."/>
            <person name="Leung T.F."/>
            <person name="Tungtrongchitr A."/>
            <person name="Tsui S.K.W."/>
        </authorList>
    </citation>
    <scope>NUCLEOTIDE SEQUENCE [LARGE SCALE GENOMIC DNA]</scope>
    <source>
        <strain evidence="1">PWHHKU_190912</strain>
    </source>
</reference>
<gene>
    <name evidence="1" type="ORF">ANN_05957</name>
</gene>
<sequence length="197" mass="22358">MAGLCLQPMITQLTCVQPMTSQLCTVIKPQVSIILGYAIERELEKSRRLEIQYCRRSETKTTALKDADYNTFEEVHGRSVTGSTRRIDITAFKESTRSGFTIDPTVRFETNEEQPAEVDNEKNNIYNPTVLYYLQNYQLKELEVIGLLVGARGTATLFMKDVFKRLGIHTSIIPVVTLAALKESIALLKYHLYSKSN</sequence>
<evidence type="ECO:0000313" key="1">
    <source>
        <dbReference type="EMBL" id="KAJ4444168.1"/>
    </source>
</evidence>
<protein>
    <submittedName>
        <fullName evidence="1">Uncharacterized protein</fullName>
    </submittedName>
</protein>
<proteinExistence type="predicted"/>
<evidence type="ECO:0000313" key="2">
    <source>
        <dbReference type="Proteomes" id="UP001148838"/>
    </source>
</evidence>